<evidence type="ECO:0000313" key="5">
    <source>
        <dbReference type="Proteomes" id="UP000240624"/>
    </source>
</evidence>
<name>A0A1X7A0J1_9RHOB</name>
<organism evidence="3 4">
    <name type="scientific">Limimaricola soesokkakensis</name>
    <dbReference type="NCBI Taxonomy" id="1343159"/>
    <lineage>
        <taxon>Bacteria</taxon>
        <taxon>Pseudomonadati</taxon>
        <taxon>Pseudomonadota</taxon>
        <taxon>Alphaproteobacteria</taxon>
        <taxon>Rhodobacterales</taxon>
        <taxon>Paracoccaceae</taxon>
        <taxon>Limimaricola</taxon>
    </lineage>
</organism>
<protein>
    <submittedName>
        <fullName evidence="2">DNA-binding CsgD family transcriptional regulator</fullName>
    </submittedName>
</protein>
<proteinExistence type="predicted"/>
<evidence type="ECO:0000313" key="4">
    <source>
        <dbReference type="Proteomes" id="UP000193495"/>
    </source>
</evidence>
<dbReference type="InterPro" id="IPR036388">
    <property type="entry name" value="WH-like_DNA-bd_sf"/>
</dbReference>
<dbReference type="GO" id="GO:0003677">
    <property type="term" value="F:DNA binding"/>
    <property type="evidence" value="ECO:0007669"/>
    <property type="project" value="UniProtKB-KW"/>
</dbReference>
<keyword evidence="2" id="KW-0238">DNA-binding</keyword>
<dbReference type="AlphaFoldDB" id="A0A1X7A0J1"/>
<evidence type="ECO:0000313" key="2">
    <source>
        <dbReference type="EMBL" id="PSK81561.1"/>
    </source>
</evidence>
<gene>
    <name evidence="2" type="ORF">CLV79_11529</name>
    <name evidence="3" type="ORF">LOS8367_03352</name>
</gene>
<reference evidence="3 4" key="1">
    <citation type="submission" date="2017-03" db="EMBL/GenBank/DDBJ databases">
        <authorList>
            <person name="Afonso C.L."/>
            <person name="Miller P.J."/>
            <person name="Scott M.A."/>
            <person name="Spackman E."/>
            <person name="Goraichik I."/>
            <person name="Dimitrov K.M."/>
            <person name="Suarez D.L."/>
            <person name="Swayne D.E."/>
        </authorList>
    </citation>
    <scope>NUCLEOTIDE SEQUENCE [LARGE SCALE GENOMIC DNA]</scope>
    <source>
        <strain evidence="3 4">CECT 8367</strain>
    </source>
</reference>
<dbReference type="GO" id="GO:0006355">
    <property type="term" value="P:regulation of DNA-templated transcription"/>
    <property type="evidence" value="ECO:0007669"/>
    <property type="project" value="InterPro"/>
</dbReference>
<dbReference type="Gene3D" id="1.10.10.10">
    <property type="entry name" value="Winged helix-like DNA-binding domain superfamily/Winged helix DNA-binding domain"/>
    <property type="match status" value="1"/>
</dbReference>
<dbReference type="SMART" id="SM00421">
    <property type="entry name" value="HTH_LUXR"/>
    <property type="match status" value="1"/>
</dbReference>
<dbReference type="Proteomes" id="UP000193495">
    <property type="component" value="Unassembled WGS sequence"/>
</dbReference>
<dbReference type="EMBL" id="PYGB01000015">
    <property type="protein sequence ID" value="PSK81561.1"/>
    <property type="molecule type" value="Genomic_DNA"/>
</dbReference>
<dbReference type="EMBL" id="FWFY01000013">
    <property type="protein sequence ID" value="SLN67255.1"/>
    <property type="molecule type" value="Genomic_DNA"/>
</dbReference>
<evidence type="ECO:0000259" key="1">
    <source>
        <dbReference type="SMART" id="SM00421"/>
    </source>
</evidence>
<dbReference type="Proteomes" id="UP000240624">
    <property type="component" value="Unassembled WGS sequence"/>
</dbReference>
<keyword evidence="5" id="KW-1185">Reference proteome</keyword>
<reference evidence="2 5" key="2">
    <citation type="submission" date="2018-03" db="EMBL/GenBank/DDBJ databases">
        <title>Genomic Encyclopedia of Archaeal and Bacterial Type Strains, Phase II (KMG-II): from individual species to whole genera.</title>
        <authorList>
            <person name="Goeker M."/>
        </authorList>
    </citation>
    <scope>NUCLEOTIDE SEQUENCE [LARGE SCALE GENOMIC DNA]</scope>
    <source>
        <strain evidence="2 5">DSM 29956</strain>
    </source>
</reference>
<dbReference type="SUPFAM" id="SSF46894">
    <property type="entry name" value="C-terminal effector domain of the bipartite response regulators"/>
    <property type="match status" value="1"/>
</dbReference>
<feature type="domain" description="HTH luxR-type" evidence="1">
    <location>
        <begin position="288"/>
        <end position="345"/>
    </location>
</feature>
<accession>A0A1X7A0J1</accession>
<sequence>MRENEWGAFLDHLTSLLPDAKATLFFHDANHRAGAFSITSGVDDTLSADYAIHYAPMNPWMEGATKRPVGLVVPDQRMLARAELLKSEFYNDFLRPQGVDGAIGVTLHREGSHNSLLSVMSSSAETHDEIGAQRALQSIVPDLQRAFTFYRRRSFPISSDVSGIAADDGDSGLISVGPGRRIRRCNRIAEGILASGHSLYQDAMGRLYSRDPSLIEYLDRCLLLWGRSRDDLPVRSFLLGSAPELPTRVTVIACISDRGERFFRGAECQLIVEPPPSRKVSIRDLQKFYRLTDAEARVCAALAAGATIQEIAASQGVGIETIRTHLRSARQKTGTDRQADLVWLVNRLADRFG</sequence>
<dbReference type="InterPro" id="IPR016032">
    <property type="entry name" value="Sig_transdc_resp-reg_C-effctor"/>
</dbReference>
<evidence type="ECO:0000313" key="3">
    <source>
        <dbReference type="EMBL" id="SLN67255.1"/>
    </source>
</evidence>
<dbReference type="InterPro" id="IPR000792">
    <property type="entry name" value="Tscrpt_reg_LuxR_C"/>
</dbReference>